<name>A0A430Q4E6_SCHBO</name>
<organism evidence="3 4">
    <name type="scientific">Schistosoma bovis</name>
    <name type="common">Blood fluke</name>
    <dbReference type="NCBI Taxonomy" id="6184"/>
    <lineage>
        <taxon>Eukaryota</taxon>
        <taxon>Metazoa</taxon>
        <taxon>Spiralia</taxon>
        <taxon>Lophotrochozoa</taxon>
        <taxon>Platyhelminthes</taxon>
        <taxon>Trematoda</taxon>
        <taxon>Digenea</taxon>
        <taxon>Strigeidida</taxon>
        <taxon>Schistosomatoidea</taxon>
        <taxon>Schistosomatidae</taxon>
        <taxon>Schistosoma</taxon>
    </lineage>
</organism>
<dbReference type="SUPFAM" id="SSF103473">
    <property type="entry name" value="MFS general substrate transporter"/>
    <property type="match status" value="1"/>
</dbReference>
<dbReference type="STRING" id="6184.A0A430Q4E6"/>
<evidence type="ECO:0000313" key="4">
    <source>
        <dbReference type="Proteomes" id="UP000290809"/>
    </source>
</evidence>
<dbReference type="Gene3D" id="1.20.1250.20">
    <property type="entry name" value="MFS general substrate transporter like domains"/>
    <property type="match status" value="1"/>
</dbReference>
<evidence type="ECO:0000313" key="3">
    <source>
        <dbReference type="EMBL" id="RTG82547.1"/>
    </source>
</evidence>
<dbReference type="AlphaFoldDB" id="A0A430Q4E6"/>
<gene>
    <name evidence="3" type="ORF">DC041_0006640</name>
</gene>
<evidence type="ECO:0000259" key="2">
    <source>
        <dbReference type="PROSITE" id="PS50850"/>
    </source>
</evidence>
<dbReference type="GO" id="GO:0022857">
    <property type="term" value="F:transmembrane transporter activity"/>
    <property type="evidence" value="ECO:0007669"/>
    <property type="project" value="InterPro"/>
</dbReference>
<feature type="domain" description="Major facilitator superfamily (MFS) profile" evidence="2">
    <location>
        <begin position="1"/>
        <end position="71"/>
    </location>
</feature>
<proteinExistence type="predicted"/>
<sequence length="127" mass="13882">MLSIYCAELFPSYMRSSAVGISNGLGRIGGIISTLVNYTDFTFKHGTPVLIYSGSSMLQAFLLYCLRDTSGEDLSDVDKCIESATDDHVNQNGSNKKSIDAGREEFVINLKTLEDRIKSSPTTVTDL</sequence>
<evidence type="ECO:0000256" key="1">
    <source>
        <dbReference type="ARBA" id="ARBA00004141"/>
    </source>
</evidence>
<reference evidence="3 4" key="1">
    <citation type="journal article" date="2019" name="PLoS Pathog.">
        <title>Genome sequence of the bovine parasite Schistosoma bovis Tanzania.</title>
        <authorList>
            <person name="Oey H."/>
            <person name="Zakrzewski M."/>
            <person name="Gobert G."/>
            <person name="Gravermann K."/>
            <person name="Stoye J."/>
            <person name="Jones M."/>
            <person name="Mcmanus D."/>
            <person name="Krause L."/>
        </authorList>
    </citation>
    <scope>NUCLEOTIDE SEQUENCE [LARGE SCALE GENOMIC DNA]</scope>
    <source>
        <strain evidence="3 4">TAN1997</strain>
    </source>
</reference>
<comment type="caution">
    <text evidence="3">The sequence shown here is derived from an EMBL/GenBank/DDBJ whole genome shotgun (WGS) entry which is preliminary data.</text>
</comment>
<dbReference type="EMBL" id="QMKO01002786">
    <property type="protein sequence ID" value="RTG82547.1"/>
    <property type="molecule type" value="Genomic_DNA"/>
</dbReference>
<protein>
    <recommendedName>
        <fullName evidence="2">Major facilitator superfamily (MFS) profile domain-containing protein</fullName>
    </recommendedName>
</protein>
<comment type="subcellular location">
    <subcellularLocation>
        <location evidence="1">Membrane</location>
        <topology evidence="1">Multi-pass membrane protein</topology>
    </subcellularLocation>
</comment>
<accession>A0A430Q4E6</accession>
<dbReference type="GO" id="GO:0016020">
    <property type="term" value="C:membrane"/>
    <property type="evidence" value="ECO:0007669"/>
    <property type="project" value="UniProtKB-SubCell"/>
</dbReference>
<dbReference type="PROSITE" id="PS50850">
    <property type="entry name" value="MFS"/>
    <property type="match status" value="1"/>
</dbReference>
<dbReference type="InterPro" id="IPR036259">
    <property type="entry name" value="MFS_trans_sf"/>
</dbReference>
<keyword evidence="4" id="KW-1185">Reference proteome</keyword>
<dbReference type="InterPro" id="IPR020846">
    <property type="entry name" value="MFS_dom"/>
</dbReference>
<dbReference type="Proteomes" id="UP000290809">
    <property type="component" value="Unassembled WGS sequence"/>
</dbReference>